<accession>A0A085W5G9</accession>
<dbReference type="InterPro" id="IPR011009">
    <property type="entry name" value="Kinase-like_dom_sf"/>
</dbReference>
<dbReference type="AlphaFoldDB" id="A0A085W5G9"/>
<dbReference type="SMART" id="SM00220">
    <property type="entry name" value="S_TKc"/>
    <property type="match status" value="1"/>
</dbReference>
<dbReference type="Proteomes" id="UP000028725">
    <property type="component" value="Unassembled WGS sequence"/>
</dbReference>
<comment type="caution">
    <text evidence="2">The sequence shown here is derived from an EMBL/GenBank/DDBJ whole genome shotgun (WGS) entry which is preliminary data.</text>
</comment>
<dbReference type="Pfam" id="PF00069">
    <property type="entry name" value="Pkinase"/>
    <property type="match status" value="1"/>
</dbReference>
<protein>
    <recommendedName>
        <fullName evidence="1">Protein kinase domain-containing protein</fullName>
    </recommendedName>
</protein>
<dbReference type="RefSeq" id="WP_044196549.1">
    <property type="nucleotide sequence ID" value="NZ_JMCB01000019.1"/>
</dbReference>
<dbReference type="CDD" id="cd14014">
    <property type="entry name" value="STKc_PknB_like"/>
    <property type="match status" value="1"/>
</dbReference>
<dbReference type="Gene3D" id="3.30.200.20">
    <property type="entry name" value="Phosphorylase Kinase, domain 1"/>
    <property type="match status" value="1"/>
</dbReference>
<gene>
    <name evidence="2" type="ORF">DB31_2991</name>
</gene>
<evidence type="ECO:0000313" key="3">
    <source>
        <dbReference type="Proteomes" id="UP000028725"/>
    </source>
</evidence>
<dbReference type="EMBL" id="JMCB01000019">
    <property type="protein sequence ID" value="KFE62932.1"/>
    <property type="molecule type" value="Genomic_DNA"/>
</dbReference>
<organism evidence="2 3">
    <name type="scientific">Hyalangium minutum</name>
    <dbReference type="NCBI Taxonomy" id="394096"/>
    <lineage>
        <taxon>Bacteria</taxon>
        <taxon>Pseudomonadati</taxon>
        <taxon>Myxococcota</taxon>
        <taxon>Myxococcia</taxon>
        <taxon>Myxococcales</taxon>
        <taxon>Cystobacterineae</taxon>
        <taxon>Archangiaceae</taxon>
        <taxon>Hyalangium</taxon>
    </lineage>
</organism>
<name>A0A085W5G9_9BACT</name>
<dbReference type="InterPro" id="IPR051681">
    <property type="entry name" value="Ser/Thr_Kinases-Pseudokinases"/>
</dbReference>
<evidence type="ECO:0000259" key="1">
    <source>
        <dbReference type="PROSITE" id="PS50011"/>
    </source>
</evidence>
<dbReference type="PROSITE" id="PS50011">
    <property type="entry name" value="PROTEIN_KINASE_DOM"/>
    <property type="match status" value="1"/>
</dbReference>
<dbReference type="Gene3D" id="1.10.510.10">
    <property type="entry name" value="Transferase(Phosphotransferase) domain 1"/>
    <property type="match status" value="1"/>
</dbReference>
<dbReference type="PANTHER" id="PTHR44329">
    <property type="entry name" value="SERINE/THREONINE-PROTEIN KINASE TNNI3K-RELATED"/>
    <property type="match status" value="1"/>
</dbReference>
<dbReference type="PANTHER" id="PTHR44329:SF260">
    <property type="entry name" value="PROTEIN KINASE DOMAIN-CONTAINING PROTEIN"/>
    <property type="match status" value="1"/>
</dbReference>
<dbReference type="SUPFAM" id="SSF56112">
    <property type="entry name" value="Protein kinase-like (PK-like)"/>
    <property type="match status" value="1"/>
</dbReference>
<evidence type="ECO:0000313" key="2">
    <source>
        <dbReference type="EMBL" id="KFE62932.1"/>
    </source>
</evidence>
<proteinExistence type="predicted"/>
<feature type="domain" description="Protein kinase" evidence="1">
    <location>
        <begin position="21"/>
        <end position="305"/>
    </location>
</feature>
<dbReference type="STRING" id="394096.DB31_2991"/>
<dbReference type="GO" id="GO:0005524">
    <property type="term" value="F:ATP binding"/>
    <property type="evidence" value="ECO:0007669"/>
    <property type="project" value="InterPro"/>
</dbReference>
<dbReference type="InterPro" id="IPR000719">
    <property type="entry name" value="Prot_kinase_dom"/>
</dbReference>
<reference evidence="2 3" key="1">
    <citation type="submission" date="2014-04" db="EMBL/GenBank/DDBJ databases">
        <title>Genome assembly of Hyalangium minutum DSM 14724.</title>
        <authorList>
            <person name="Sharma G."/>
            <person name="Subramanian S."/>
        </authorList>
    </citation>
    <scope>NUCLEOTIDE SEQUENCE [LARGE SCALE GENOMIC DNA]</scope>
    <source>
        <strain evidence="2 3">DSM 14724</strain>
    </source>
</reference>
<dbReference type="GO" id="GO:0004674">
    <property type="term" value="F:protein serine/threonine kinase activity"/>
    <property type="evidence" value="ECO:0007669"/>
    <property type="project" value="TreeGrafter"/>
</dbReference>
<sequence>MERESWVEPDALPEGTVVGKWRVERGRGRGSYGAVYRAKRVGRESGEPVALKMAMYPMDARFEREWELLSRMKHPHVPELLDRGWWRGPGGRKYPYAVMRWVEGEDLYWWAARPERTWREAVRALAQVASALAALHALEGVHRDVKGENILVRRDGSAVLLDFGSGNYRGARRLTRSPEPPGTPQYWSPESLRFQWKKRDERQAHYESTPADDVYALGMTAWRVVVGRFPEPLPDPDWDNLEGSAWLEHRVAVPPEALEGAGEELKAVILKMMSSRPEDRGSAAQAVKALKRAERKAGRRADRLLRGWKEPPPVRYLLRERVLNELWRWRQEWLAAVVGAGVTLLVWNVDRYLPARGEARQRVAQAPRAEEGVDAGTSELADTAISARATVDMGGSRPGGVALEMPKKPLPGQRQPPCKYPAVAINGGCWGRFADAKPPCGDEAYEWGDGCYWPMWTAGRPPTSEPK</sequence>
<keyword evidence="3" id="KW-1185">Reference proteome</keyword>